<evidence type="ECO:0000313" key="2">
    <source>
        <dbReference type="Proteomes" id="UP000599879"/>
    </source>
</evidence>
<dbReference type="RefSeq" id="WP_217838539.1">
    <property type="nucleotide sequence ID" value="NZ_JABWRE020000001.1"/>
</dbReference>
<organism evidence="1 2">
    <name type="scientific">Pseudomonas urmiensis</name>
    <dbReference type="NCBI Taxonomy" id="2745493"/>
    <lineage>
        <taxon>Bacteria</taxon>
        <taxon>Pseudomonadati</taxon>
        <taxon>Pseudomonadota</taxon>
        <taxon>Gammaproteobacteria</taxon>
        <taxon>Pseudomonadales</taxon>
        <taxon>Pseudomonadaceae</taxon>
        <taxon>Pseudomonas</taxon>
    </lineage>
</organism>
<dbReference type="Pfam" id="PF14390">
    <property type="entry name" value="DUF4420"/>
    <property type="match status" value="1"/>
</dbReference>
<evidence type="ECO:0000313" key="1">
    <source>
        <dbReference type="EMBL" id="MBV4538085.1"/>
    </source>
</evidence>
<sequence>MMTNKVKLIWDTVKAEAVGSGFRRVDVEHILDFYAGVDSLGRFTLLLITQENPGVDLELQSVKIHTVLREDGRWSLLFILEKPDLFELFRLFCEDLIASSRQCSDKSNGLPFVLARLVSWRLLFERGNLETLNESQVRGLSGELIHLKSLIEMISAPAAIQSWKGPDRADQDFQFEKLAWEVKTVWPSVNEVTIASERQLDYTYRELQLVVVQLGSGAESTANGFTLNQLVDDIRKSLKSDFETYSAFENCLLRCGYSTHPEYDNQVMILYSTSRYKVVPGFPCIRPQDLSPGLSSVKYKLNLNNCTAFQI</sequence>
<protein>
    <submittedName>
        <fullName evidence="1">PD-(D/E)XK motif protein</fullName>
    </submittedName>
</protein>
<dbReference type="InterPro" id="IPR025534">
    <property type="entry name" value="DUF4420"/>
</dbReference>
<reference evidence="1" key="1">
    <citation type="journal article" date="2020" name="Microorganisms">
        <title>Reliable Identification of Environmental Pseudomonas Isolates Using the rpoD Gene.</title>
        <authorList>
            <consortium name="The Broad Institute Genome Sequencing Platform"/>
            <person name="Girard L."/>
            <person name="Lood C."/>
            <person name="Rokni-Zadeh H."/>
            <person name="van Noort V."/>
            <person name="Lavigne R."/>
            <person name="De Mot R."/>
        </authorList>
    </citation>
    <scope>NUCLEOTIDE SEQUENCE</scope>
    <source>
        <strain evidence="1">SWRI10</strain>
    </source>
</reference>
<name>A0A9E2T5H4_9PSED</name>
<reference evidence="1" key="2">
    <citation type="submission" date="2021-06" db="EMBL/GenBank/DDBJ databases">
        <title>Updating the genus Pseudomonas: Description of 43 new species and partition of the Pseudomonas putida group.</title>
        <authorList>
            <person name="Girard L."/>
            <person name="Lood C."/>
            <person name="Vandamme P."/>
            <person name="Rokni-Zadeh H."/>
            <person name="Van Noort V."/>
            <person name="Hofte M."/>
            <person name="Lavigne R."/>
            <person name="De Mot R."/>
        </authorList>
    </citation>
    <scope>NUCLEOTIDE SEQUENCE</scope>
    <source>
        <strain evidence="1">SWRI10</strain>
    </source>
</reference>
<dbReference type="EMBL" id="JABWRE020000001">
    <property type="protein sequence ID" value="MBV4538085.1"/>
    <property type="molecule type" value="Genomic_DNA"/>
</dbReference>
<dbReference type="Proteomes" id="UP000599879">
    <property type="component" value="Unassembled WGS sequence"/>
</dbReference>
<comment type="caution">
    <text evidence="1">The sequence shown here is derived from an EMBL/GenBank/DDBJ whole genome shotgun (WGS) entry which is preliminary data.</text>
</comment>
<proteinExistence type="predicted"/>
<accession>A0A9E2T5H4</accession>
<gene>
    <name evidence="1" type="ORF">HU737_019175</name>
</gene>
<dbReference type="AlphaFoldDB" id="A0A9E2T5H4"/>